<protein>
    <recommendedName>
        <fullName evidence="7">Histidinol-phosphate aminotransferase</fullName>
        <ecNumber evidence="7">2.6.1.9</ecNumber>
    </recommendedName>
    <alternativeName>
        <fullName evidence="7">Imidazole acetol-phosphate transaminase</fullName>
    </alternativeName>
</protein>
<dbReference type="InterPro" id="IPR015424">
    <property type="entry name" value="PyrdxlP-dep_Trfase"/>
</dbReference>
<keyword evidence="6 7" id="KW-0368">Histidine biosynthesis</keyword>
<dbReference type="InterPro" id="IPR004839">
    <property type="entry name" value="Aminotransferase_I/II_large"/>
</dbReference>
<comment type="similarity">
    <text evidence="7">Belongs to the class-II pyridoxal-phosphate-dependent aminotransferase family. Histidinol-phosphate aminotransferase subfamily.</text>
</comment>
<comment type="caution">
    <text evidence="9">The sequence shown here is derived from an EMBL/GenBank/DDBJ whole genome shotgun (WGS) entry which is preliminary data.</text>
</comment>
<keyword evidence="7" id="KW-0028">Amino-acid biosynthesis</keyword>
<dbReference type="InterPro" id="IPR015421">
    <property type="entry name" value="PyrdxlP-dep_Trfase_major"/>
</dbReference>
<proteinExistence type="inferred from homology"/>
<dbReference type="InterPro" id="IPR050106">
    <property type="entry name" value="HistidinolP_aminotransfase"/>
</dbReference>
<dbReference type="CDD" id="cd00609">
    <property type="entry name" value="AAT_like"/>
    <property type="match status" value="1"/>
</dbReference>
<dbReference type="InterPro" id="IPR015422">
    <property type="entry name" value="PyrdxlP-dep_Trfase_small"/>
</dbReference>
<dbReference type="EMBL" id="JACHON010000001">
    <property type="protein sequence ID" value="MBB6511647.1"/>
    <property type="molecule type" value="Genomic_DNA"/>
</dbReference>
<reference evidence="9 10" key="1">
    <citation type="submission" date="2020-08" db="EMBL/GenBank/DDBJ databases">
        <title>Genomic Encyclopedia of Type Strains, Phase IV (KMG-IV): sequencing the most valuable type-strain genomes for metagenomic binning, comparative biology and taxonomic classification.</title>
        <authorList>
            <person name="Goeker M."/>
        </authorList>
    </citation>
    <scope>NUCLEOTIDE SEQUENCE [LARGE SCALE GENOMIC DNA]</scope>
    <source>
        <strain evidence="9 10">DSM 11805</strain>
    </source>
</reference>
<feature type="modified residue" description="N6-(pyridoxal phosphate)lysine" evidence="7">
    <location>
        <position position="223"/>
    </location>
</feature>
<feature type="domain" description="Aminotransferase class I/classII large" evidence="8">
    <location>
        <begin position="30"/>
        <end position="353"/>
    </location>
</feature>
<evidence type="ECO:0000256" key="2">
    <source>
        <dbReference type="ARBA" id="ARBA00011738"/>
    </source>
</evidence>
<organism evidence="9 10">
    <name type="scientific">Gracilibacillus halotolerans</name>
    <dbReference type="NCBI Taxonomy" id="74386"/>
    <lineage>
        <taxon>Bacteria</taxon>
        <taxon>Bacillati</taxon>
        <taxon>Bacillota</taxon>
        <taxon>Bacilli</taxon>
        <taxon>Bacillales</taxon>
        <taxon>Bacillaceae</taxon>
        <taxon>Gracilibacillus</taxon>
    </lineage>
</organism>
<dbReference type="RefSeq" id="WP_184244063.1">
    <property type="nucleotide sequence ID" value="NZ_BAAACU010000022.1"/>
</dbReference>
<comment type="subunit">
    <text evidence="2 7">Homodimer.</text>
</comment>
<evidence type="ECO:0000256" key="5">
    <source>
        <dbReference type="ARBA" id="ARBA00022898"/>
    </source>
</evidence>
<evidence type="ECO:0000256" key="3">
    <source>
        <dbReference type="ARBA" id="ARBA00022576"/>
    </source>
</evidence>
<comment type="pathway">
    <text evidence="7">Amino-acid biosynthesis; L-histidine biosynthesis; L-histidine from 5-phospho-alpha-D-ribose 1-diphosphate: step 7/9.</text>
</comment>
<dbReference type="NCBIfam" id="TIGR01141">
    <property type="entry name" value="hisC"/>
    <property type="match status" value="1"/>
</dbReference>
<keyword evidence="10" id="KW-1185">Reference proteome</keyword>
<evidence type="ECO:0000259" key="8">
    <source>
        <dbReference type="Pfam" id="PF00155"/>
    </source>
</evidence>
<dbReference type="Proteomes" id="UP000572212">
    <property type="component" value="Unassembled WGS sequence"/>
</dbReference>
<evidence type="ECO:0000256" key="1">
    <source>
        <dbReference type="ARBA" id="ARBA00001933"/>
    </source>
</evidence>
<dbReference type="HAMAP" id="MF_01023">
    <property type="entry name" value="HisC_aminotrans_2"/>
    <property type="match status" value="1"/>
</dbReference>
<comment type="catalytic activity">
    <reaction evidence="7">
        <text>L-histidinol phosphate + 2-oxoglutarate = 3-(imidazol-4-yl)-2-oxopropyl phosphate + L-glutamate</text>
        <dbReference type="Rhea" id="RHEA:23744"/>
        <dbReference type="ChEBI" id="CHEBI:16810"/>
        <dbReference type="ChEBI" id="CHEBI:29985"/>
        <dbReference type="ChEBI" id="CHEBI:57766"/>
        <dbReference type="ChEBI" id="CHEBI:57980"/>
        <dbReference type="EC" id="2.6.1.9"/>
    </reaction>
</comment>
<keyword evidence="3 7" id="KW-0032">Aminotransferase</keyword>
<gene>
    <name evidence="7" type="primary">hisC</name>
    <name evidence="9" type="ORF">GGQ92_000414</name>
</gene>
<evidence type="ECO:0000256" key="6">
    <source>
        <dbReference type="ARBA" id="ARBA00023102"/>
    </source>
</evidence>
<comment type="cofactor">
    <cofactor evidence="1 7">
        <name>pyridoxal 5'-phosphate</name>
        <dbReference type="ChEBI" id="CHEBI:597326"/>
    </cofactor>
</comment>
<dbReference type="Gene3D" id="3.40.640.10">
    <property type="entry name" value="Type I PLP-dependent aspartate aminotransferase-like (Major domain)"/>
    <property type="match status" value="1"/>
</dbReference>
<dbReference type="PANTHER" id="PTHR43643">
    <property type="entry name" value="HISTIDINOL-PHOSPHATE AMINOTRANSFERASE 2"/>
    <property type="match status" value="1"/>
</dbReference>
<dbReference type="SUPFAM" id="SSF53383">
    <property type="entry name" value="PLP-dependent transferases"/>
    <property type="match status" value="1"/>
</dbReference>
<accession>A0A841RIF2</accession>
<dbReference type="EC" id="2.6.1.9" evidence="7"/>
<keyword evidence="5 7" id="KW-0663">Pyridoxal phosphate</keyword>
<dbReference type="Pfam" id="PF00155">
    <property type="entry name" value="Aminotran_1_2"/>
    <property type="match status" value="1"/>
</dbReference>
<dbReference type="PANTHER" id="PTHR43643:SF3">
    <property type="entry name" value="HISTIDINOL-PHOSPHATE AMINOTRANSFERASE"/>
    <property type="match status" value="1"/>
</dbReference>
<sequence length="367" mass="41253">MQAKKVFNAMSPYTPGKQIEDVKKEYGLTKIVKLASNENPFGYSKKVKEAIPSMLDHLEIYPDGNATLLRNKLSTHLNVSADQLVFGCGSDEIVEIISRSYLEEGTNTITAWPTFPQYRHCAKIEGADVKEVPLKNNGDHDLAGMLAEVDENTRVIWLCSPNNPTGNLIQRNEMEDFLNECPKDILVVLDEAYYEYINKATNPNTIDLLEKYSNVIVLRTFSKAYGLANLRVGYGIASKEIATLLNITRGPFNTTSISQMSAIHALEDQDFIKYSYEQNIENKSYFKREMESLGLECYESEANFLFVKLPTSGDQLFEHLLSKGYIVRSGEALGHPNGVRITIGTKEQMTELSQLIKEYLSAVQTTS</sequence>
<evidence type="ECO:0000313" key="9">
    <source>
        <dbReference type="EMBL" id="MBB6511647.1"/>
    </source>
</evidence>
<evidence type="ECO:0000256" key="4">
    <source>
        <dbReference type="ARBA" id="ARBA00022679"/>
    </source>
</evidence>
<keyword evidence="4 7" id="KW-0808">Transferase</keyword>
<evidence type="ECO:0000256" key="7">
    <source>
        <dbReference type="HAMAP-Rule" id="MF_01023"/>
    </source>
</evidence>
<dbReference type="InterPro" id="IPR005861">
    <property type="entry name" value="HisP_aminotrans"/>
</dbReference>
<dbReference type="AlphaFoldDB" id="A0A841RIF2"/>
<dbReference type="UniPathway" id="UPA00031">
    <property type="reaction ID" value="UER00012"/>
</dbReference>
<dbReference type="GO" id="GO:0004400">
    <property type="term" value="F:histidinol-phosphate transaminase activity"/>
    <property type="evidence" value="ECO:0007669"/>
    <property type="project" value="UniProtKB-UniRule"/>
</dbReference>
<dbReference type="GO" id="GO:0030170">
    <property type="term" value="F:pyridoxal phosphate binding"/>
    <property type="evidence" value="ECO:0007669"/>
    <property type="project" value="InterPro"/>
</dbReference>
<dbReference type="Gene3D" id="3.90.1150.10">
    <property type="entry name" value="Aspartate Aminotransferase, domain 1"/>
    <property type="match status" value="1"/>
</dbReference>
<evidence type="ECO:0000313" key="10">
    <source>
        <dbReference type="Proteomes" id="UP000572212"/>
    </source>
</evidence>
<name>A0A841RIF2_9BACI</name>
<dbReference type="GO" id="GO:0000105">
    <property type="term" value="P:L-histidine biosynthetic process"/>
    <property type="evidence" value="ECO:0007669"/>
    <property type="project" value="UniProtKB-UniRule"/>
</dbReference>